<dbReference type="Pfam" id="PF21967">
    <property type="entry name" value="MGS_C"/>
    <property type="match status" value="1"/>
</dbReference>
<dbReference type="Pfam" id="PF21969">
    <property type="entry name" value="MGS_GT"/>
    <property type="match status" value="1"/>
</dbReference>
<dbReference type="InterPro" id="IPR029044">
    <property type="entry name" value="Nucleotide-diphossugar_trans"/>
</dbReference>
<dbReference type="Gene3D" id="3.90.550.10">
    <property type="entry name" value="Spore Coat Polysaccharide Biosynthesis Protein SpsA, Chain A"/>
    <property type="match status" value="2"/>
</dbReference>
<protein>
    <submittedName>
        <fullName evidence="4">Mannosylglycerate synthase</fullName>
    </submittedName>
</protein>
<dbReference type="Proteomes" id="UP000247409">
    <property type="component" value="Unassembled WGS sequence"/>
</dbReference>
<sequence length="446" mass="51266">MALVCFPFKKERVPTVLRNVDIAVRHNCVDAVLLVGATKNECYRKIYAAIEAKNNSDQPYAKPVHILVQTRLATVLRPGKGDGMNTAMQFFLNAHEQPANHFTEPLKRLHFYDADIESFDHNWITKAEDGAALGYDVVRHYFPRSSTDAQVTWQVTKVGFALLWPRTTLPWVQQPLGGELCFTRRVVEALMAEPRVMQQSDWGIDTMYTFFCAQKGFSLLESYVPQGKMHALYGGLRDLKNMLCECFAAVQSLRHEPVSEEPTVHRIDPATPVPSCITEKIGYDIEKSMRLLREKWTARQKGLLELFPEKAKCGLLRASEWPEFMFMDEQCWVSAYKVLLDHFNVFDEDWRELIFKMWVARVLNYTMRHVTRGYHCALQANTEMVTRLHMRRTMELFEGKPMQPLDRKVSSGHLCTPESPPSPSSSWGIEPLQPLSPVTSYGRSER</sequence>
<dbReference type="SUPFAM" id="SSF53448">
    <property type="entry name" value="Nucleotide-diphospho-sugar transferases"/>
    <property type="match status" value="1"/>
</dbReference>
<evidence type="ECO:0000259" key="3">
    <source>
        <dbReference type="Pfam" id="PF21969"/>
    </source>
</evidence>
<feature type="domain" description="Mannosylglycerate synthase GT" evidence="3">
    <location>
        <begin position="3"/>
        <end position="252"/>
    </location>
</feature>
<dbReference type="InterPro" id="IPR054145">
    <property type="entry name" value="MGS_GT"/>
</dbReference>
<evidence type="ECO:0000256" key="1">
    <source>
        <dbReference type="SAM" id="MobiDB-lite"/>
    </source>
</evidence>
<proteinExistence type="predicted"/>
<dbReference type="OrthoDB" id="2012100at2759"/>
<name>A0A2V3IRZ7_9FLOR</name>
<feature type="region of interest" description="Disordered" evidence="1">
    <location>
        <begin position="403"/>
        <end position="446"/>
    </location>
</feature>
<accession>A0A2V3IRZ7</accession>
<dbReference type="EMBL" id="NBIV01000079">
    <property type="protein sequence ID" value="PXF44895.1"/>
    <property type="molecule type" value="Genomic_DNA"/>
</dbReference>
<keyword evidence="5" id="KW-1185">Reference proteome</keyword>
<feature type="compositionally biased region" description="Polar residues" evidence="1">
    <location>
        <begin position="436"/>
        <end position="446"/>
    </location>
</feature>
<gene>
    <name evidence="4" type="ORF">BWQ96_05385</name>
</gene>
<evidence type="ECO:0000313" key="5">
    <source>
        <dbReference type="Proteomes" id="UP000247409"/>
    </source>
</evidence>
<reference evidence="4 5" key="1">
    <citation type="journal article" date="2018" name="Mol. Biol. Evol.">
        <title>Analysis of the draft genome of the red seaweed Gracilariopsis chorda provides insights into genome size evolution in Rhodophyta.</title>
        <authorList>
            <person name="Lee J."/>
            <person name="Yang E.C."/>
            <person name="Graf L."/>
            <person name="Yang J.H."/>
            <person name="Qiu H."/>
            <person name="Zel Zion U."/>
            <person name="Chan C.X."/>
            <person name="Stephens T.G."/>
            <person name="Weber A.P.M."/>
            <person name="Boo G.H."/>
            <person name="Boo S.M."/>
            <person name="Kim K.M."/>
            <person name="Shin Y."/>
            <person name="Jung M."/>
            <person name="Lee S.J."/>
            <person name="Yim H.S."/>
            <person name="Lee J.H."/>
            <person name="Bhattacharya D."/>
            <person name="Yoon H.S."/>
        </authorList>
    </citation>
    <scope>NUCLEOTIDE SEQUENCE [LARGE SCALE GENOMIC DNA]</scope>
    <source>
        <strain evidence="4 5">SKKU-2015</strain>
        <tissue evidence="4">Whole body</tissue>
    </source>
</reference>
<evidence type="ECO:0000313" key="4">
    <source>
        <dbReference type="EMBL" id="PXF44895.1"/>
    </source>
</evidence>
<organism evidence="4 5">
    <name type="scientific">Gracilariopsis chorda</name>
    <dbReference type="NCBI Taxonomy" id="448386"/>
    <lineage>
        <taxon>Eukaryota</taxon>
        <taxon>Rhodophyta</taxon>
        <taxon>Florideophyceae</taxon>
        <taxon>Rhodymeniophycidae</taxon>
        <taxon>Gracilariales</taxon>
        <taxon>Gracilariaceae</taxon>
        <taxon>Gracilariopsis</taxon>
    </lineage>
</organism>
<evidence type="ECO:0000259" key="2">
    <source>
        <dbReference type="Pfam" id="PF21967"/>
    </source>
</evidence>
<comment type="caution">
    <text evidence="4">The sequence shown here is derived from an EMBL/GenBank/DDBJ whole genome shotgun (WGS) entry which is preliminary data.</text>
</comment>
<feature type="domain" description="Mannosylglycerate synthase C-terminal" evidence="2">
    <location>
        <begin position="277"/>
        <end position="385"/>
    </location>
</feature>
<dbReference type="AlphaFoldDB" id="A0A2V3IRZ7"/>
<dbReference type="InterPro" id="IPR054143">
    <property type="entry name" value="MGS_C"/>
</dbReference>